<keyword evidence="5 12" id="KW-0132">Cell division</keyword>
<keyword evidence="18" id="KW-1185">Reference proteome</keyword>
<proteinExistence type="inferred from homology"/>
<feature type="domain" description="Mur ligase central" evidence="16">
    <location>
        <begin position="107"/>
        <end position="311"/>
    </location>
</feature>
<dbReference type="HAMAP" id="MF_00208">
    <property type="entry name" value="MurE"/>
    <property type="match status" value="1"/>
</dbReference>
<comment type="similarity">
    <text evidence="2 12">Belongs to the MurCDEF family. MurE subfamily.</text>
</comment>
<dbReference type="SUPFAM" id="SSF63418">
    <property type="entry name" value="MurE/MurF N-terminal domain"/>
    <property type="match status" value="1"/>
</dbReference>
<feature type="binding site" evidence="12">
    <location>
        <position position="150"/>
    </location>
    <ligand>
        <name>UDP-N-acetyl-alpha-D-muramoyl-L-alanyl-D-glutamate</name>
        <dbReference type="ChEBI" id="CHEBI:83900"/>
    </ligand>
</feature>
<evidence type="ECO:0000256" key="4">
    <source>
        <dbReference type="ARBA" id="ARBA00022598"/>
    </source>
</evidence>
<evidence type="ECO:0000259" key="16">
    <source>
        <dbReference type="Pfam" id="PF08245"/>
    </source>
</evidence>
<feature type="binding site" evidence="12">
    <location>
        <position position="186"/>
    </location>
    <ligand>
        <name>UDP-N-acetyl-alpha-D-muramoyl-L-alanyl-D-glutamate</name>
        <dbReference type="ChEBI" id="CHEBI:83900"/>
    </ligand>
</feature>
<keyword evidence="3 12" id="KW-0963">Cytoplasm</keyword>
<keyword evidence="10 12" id="KW-0131">Cell cycle</keyword>
<dbReference type="Proteomes" id="UP001287282">
    <property type="component" value="Unassembled WGS sequence"/>
</dbReference>
<dbReference type="Gene3D" id="3.90.190.20">
    <property type="entry name" value="Mur ligase, C-terminal domain"/>
    <property type="match status" value="1"/>
</dbReference>
<evidence type="ECO:0000259" key="14">
    <source>
        <dbReference type="Pfam" id="PF01225"/>
    </source>
</evidence>
<gene>
    <name evidence="12" type="primary">murE</name>
    <name evidence="17" type="ORF">RYX56_13285</name>
</gene>
<dbReference type="GO" id="GO:0008765">
    <property type="term" value="F:UDP-N-acetylmuramoylalanyl-D-glutamate-2,6-diaminopimelate ligase activity"/>
    <property type="evidence" value="ECO:0007669"/>
    <property type="project" value="UniProtKB-EC"/>
</dbReference>
<evidence type="ECO:0000313" key="18">
    <source>
        <dbReference type="Proteomes" id="UP001287282"/>
    </source>
</evidence>
<dbReference type="InterPro" id="IPR000713">
    <property type="entry name" value="Mur_ligase_N"/>
</dbReference>
<evidence type="ECO:0000256" key="5">
    <source>
        <dbReference type="ARBA" id="ARBA00022618"/>
    </source>
</evidence>
<dbReference type="InterPro" id="IPR005761">
    <property type="entry name" value="UDP-N-AcMur-Glu-dNH2Pim_ligase"/>
</dbReference>
<accession>A0ABU3XBS2</accession>
<dbReference type="PROSITE" id="PS01011">
    <property type="entry name" value="FOLYLPOLYGLU_SYNT_1"/>
    <property type="match status" value="1"/>
</dbReference>
<evidence type="ECO:0000259" key="15">
    <source>
        <dbReference type="Pfam" id="PF02875"/>
    </source>
</evidence>
<feature type="binding site" evidence="12">
    <location>
        <position position="382"/>
    </location>
    <ligand>
        <name>meso-2,6-diaminopimelate</name>
        <dbReference type="ChEBI" id="CHEBI:57791"/>
    </ligand>
</feature>
<keyword evidence="7 12" id="KW-0067">ATP-binding</keyword>
<feature type="binding site" evidence="12">
    <location>
        <position position="178"/>
    </location>
    <ligand>
        <name>UDP-N-acetyl-alpha-D-muramoyl-L-alanyl-D-glutamate</name>
        <dbReference type="ChEBI" id="CHEBI:83900"/>
    </ligand>
</feature>
<dbReference type="SUPFAM" id="SSF53244">
    <property type="entry name" value="MurD-like peptide ligases, peptide-binding domain"/>
    <property type="match status" value="1"/>
</dbReference>
<evidence type="ECO:0000256" key="8">
    <source>
        <dbReference type="ARBA" id="ARBA00022960"/>
    </source>
</evidence>
<dbReference type="Pfam" id="PF02875">
    <property type="entry name" value="Mur_ligase_C"/>
    <property type="match status" value="1"/>
</dbReference>
<dbReference type="Pfam" id="PF08245">
    <property type="entry name" value="Mur_ligase_M"/>
    <property type="match status" value="1"/>
</dbReference>
<keyword evidence="6 12" id="KW-0547">Nucleotide-binding</keyword>
<keyword evidence="9 12" id="KW-0573">Peptidoglycan synthesis</keyword>
<dbReference type="PANTHER" id="PTHR23135:SF4">
    <property type="entry name" value="UDP-N-ACETYLMURAMOYL-L-ALANYL-D-GLUTAMATE--2,6-DIAMINOPIMELATE LIGASE MURE HOMOLOG, CHLOROPLASTIC"/>
    <property type="match status" value="1"/>
</dbReference>
<keyword evidence="11 12" id="KW-0961">Cell wall biogenesis/degradation</keyword>
<feature type="binding site" evidence="12">
    <location>
        <position position="456"/>
    </location>
    <ligand>
        <name>meso-2,6-diaminopimelate</name>
        <dbReference type="ChEBI" id="CHEBI:57791"/>
    </ligand>
</feature>
<comment type="catalytic activity">
    <reaction evidence="12">
        <text>UDP-N-acetyl-alpha-D-muramoyl-L-alanyl-D-glutamate + meso-2,6-diaminopimelate + ATP = UDP-N-acetyl-alpha-D-muramoyl-L-alanyl-gamma-D-glutamyl-meso-2,6-diaminopimelate + ADP + phosphate + H(+)</text>
        <dbReference type="Rhea" id="RHEA:23676"/>
        <dbReference type="ChEBI" id="CHEBI:15378"/>
        <dbReference type="ChEBI" id="CHEBI:30616"/>
        <dbReference type="ChEBI" id="CHEBI:43474"/>
        <dbReference type="ChEBI" id="CHEBI:57791"/>
        <dbReference type="ChEBI" id="CHEBI:83900"/>
        <dbReference type="ChEBI" id="CHEBI:83905"/>
        <dbReference type="ChEBI" id="CHEBI:456216"/>
        <dbReference type="EC" id="6.3.2.13"/>
    </reaction>
</comment>
<evidence type="ECO:0000256" key="2">
    <source>
        <dbReference type="ARBA" id="ARBA00005898"/>
    </source>
</evidence>
<evidence type="ECO:0000256" key="13">
    <source>
        <dbReference type="RuleBase" id="RU004135"/>
    </source>
</evidence>
<dbReference type="Pfam" id="PF01225">
    <property type="entry name" value="Mur_ligase"/>
    <property type="match status" value="1"/>
</dbReference>
<reference evidence="17 18" key="1">
    <citation type="submission" date="2023-10" db="EMBL/GenBank/DDBJ databases">
        <title>Screening of Alkalihalobacillus lindianensis BZ-TG-R113 and Its Alleviation of Salt Stress on Rapeseed Growth.</title>
        <authorList>
            <person name="Zhao B."/>
            <person name="Guo T."/>
        </authorList>
    </citation>
    <scope>NUCLEOTIDE SEQUENCE [LARGE SCALE GENOMIC DNA]</scope>
    <source>
        <strain evidence="17 18">BZ-TG-R113</strain>
    </source>
</reference>
<dbReference type="Gene3D" id="3.40.1190.10">
    <property type="entry name" value="Mur-like, catalytic domain"/>
    <property type="match status" value="1"/>
</dbReference>
<feature type="binding site" evidence="12">
    <location>
        <begin position="151"/>
        <end position="152"/>
    </location>
    <ligand>
        <name>UDP-N-acetyl-alpha-D-muramoyl-L-alanyl-D-glutamate</name>
        <dbReference type="ChEBI" id="CHEBI:83900"/>
    </ligand>
</feature>
<evidence type="ECO:0000256" key="1">
    <source>
        <dbReference type="ARBA" id="ARBA00004752"/>
    </source>
</evidence>
<dbReference type="EC" id="6.3.2.13" evidence="12"/>
<comment type="function">
    <text evidence="12">Catalyzes the addition of meso-diaminopimelic acid to the nucleotide precursor UDP-N-acetylmuramoyl-L-alanyl-D-glutamate (UMAG) in the biosynthesis of bacterial cell-wall peptidoglycan.</text>
</comment>
<comment type="pathway">
    <text evidence="1 12 13">Cell wall biogenesis; peptidoglycan biosynthesis.</text>
</comment>
<dbReference type="InterPro" id="IPR018109">
    <property type="entry name" value="Folylpolyglutamate_synth_CS"/>
</dbReference>
<name>A0ABU3XBS2_9BACI</name>
<evidence type="ECO:0000256" key="7">
    <source>
        <dbReference type="ARBA" id="ARBA00022840"/>
    </source>
</evidence>
<dbReference type="InterPro" id="IPR004101">
    <property type="entry name" value="Mur_ligase_C"/>
</dbReference>
<organism evidence="17 18">
    <name type="scientific">Alkalihalophilus lindianensis</name>
    <dbReference type="NCBI Taxonomy" id="1630542"/>
    <lineage>
        <taxon>Bacteria</taxon>
        <taxon>Bacillati</taxon>
        <taxon>Bacillota</taxon>
        <taxon>Bacilli</taxon>
        <taxon>Bacillales</taxon>
        <taxon>Bacillaceae</taxon>
        <taxon>Alkalihalophilus</taxon>
    </lineage>
</organism>
<dbReference type="Gene3D" id="3.40.1390.10">
    <property type="entry name" value="MurE/MurF, N-terminal domain"/>
    <property type="match status" value="1"/>
</dbReference>
<feature type="binding site" evidence="12">
    <location>
        <begin position="109"/>
        <end position="115"/>
    </location>
    <ligand>
        <name>ATP</name>
        <dbReference type="ChEBI" id="CHEBI:30616"/>
    </ligand>
</feature>
<protein>
    <recommendedName>
        <fullName evidence="12">UDP-N-acetylmuramoyl-L-alanyl-D-glutamate--2,6-diaminopimelate ligase</fullName>
        <ecNumber evidence="12">6.3.2.13</ecNumber>
    </recommendedName>
    <alternativeName>
        <fullName evidence="12">Meso-A2pm-adding enzyme</fullName>
    </alternativeName>
    <alternativeName>
        <fullName evidence="12">Meso-diaminopimelate-adding enzyme</fullName>
    </alternativeName>
    <alternativeName>
        <fullName evidence="12">UDP-MurNAc-L-Ala-D-Glu:meso-diaminopimelate ligase</fullName>
    </alternativeName>
    <alternativeName>
        <fullName evidence="12">UDP-MurNAc-tripeptide synthetase</fullName>
    </alternativeName>
    <alternativeName>
        <fullName evidence="12">UDP-N-acetylmuramyl-tripeptide synthetase</fullName>
    </alternativeName>
</protein>
<evidence type="ECO:0000256" key="3">
    <source>
        <dbReference type="ARBA" id="ARBA00022490"/>
    </source>
</evidence>
<dbReference type="NCBIfam" id="TIGR01085">
    <property type="entry name" value="murE"/>
    <property type="match status" value="1"/>
</dbReference>
<dbReference type="RefSeq" id="WP_317122526.1">
    <property type="nucleotide sequence ID" value="NZ_JAWJBA010000004.1"/>
</dbReference>
<comment type="cofactor">
    <cofactor evidence="12">
        <name>Mg(2+)</name>
        <dbReference type="ChEBI" id="CHEBI:18420"/>
    </cofactor>
</comment>
<evidence type="ECO:0000256" key="9">
    <source>
        <dbReference type="ARBA" id="ARBA00022984"/>
    </source>
</evidence>
<dbReference type="InterPro" id="IPR036565">
    <property type="entry name" value="Mur-like_cat_sf"/>
</dbReference>
<feature type="short sequence motif" description="Meso-diaminopimelate recognition motif" evidence="12">
    <location>
        <begin position="406"/>
        <end position="409"/>
    </location>
</feature>
<dbReference type="SUPFAM" id="SSF53623">
    <property type="entry name" value="MurD-like peptide ligases, catalytic domain"/>
    <property type="match status" value="1"/>
</dbReference>
<dbReference type="InterPro" id="IPR013221">
    <property type="entry name" value="Mur_ligase_cen"/>
</dbReference>
<dbReference type="InterPro" id="IPR035911">
    <property type="entry name" value="MurE/MurF_N"/>
</dbReference>
<dbReference type="PANTHER" id="PTHR23135">
    <property type="entry name" value="MUR LIGASE FAMILY MEMBER"/>
    <property type="match status" value="1"/>
</dbReference>
<comment type="PTM">
    <text evidence="12">Carboxylation is probably crucial for Mg(2+) binding and, consequently, for the gamma-phosphate positioning of ATP.</text>
</comment>
<comment type="caution">
    <text evidence="12">Lacks conserved residue(s) required for the propagation of feature annotation.</text>
</comment>
<feature type="binding site" evidence="12">
    <location>
        <position position="30"/>
    </location>
    <ligand>
        <name>UDP-N-acetyl-alpha-D-muramoyl-L-alanyl-D-glutamate</name>
        <dbReference type="ChEBI" id="CHEBI:83900"/>
    </ligand>
</feature>
<dbReference type="EMBL" id="JAWJBA010000004">
    <property type="protein sequence ID" value="MDV2685331.1"/>
    <property type="molecule type" value="Genomic_DNA"/>
</dbReference>
<feature type="binding site" evidence="12">
    <location>
        <begin position="406"/>
        <end position="409"/>
    </location>
    <ligand>
        <name>meso-2,6-diaminopimelate</name>
        <dbReference type="ChEBI" id="CHEBI:57791"/>
    </ligand>
</feature>
<evidence type="ECO:0000256" key="6">
    <source>
        <dbReference type="ARBA" id="ARBA00022741"/>
    </source>
</evidence>
<keyword evidence="8 12" id="KW-0133">Cell shape</keyword>
<dbReference type="NCBIfam" id="NF001124">
    <property type="entry name" value="PRK00139.1-2"/>
    <property type="match status" value="1"/>
</dbReference>
<evidence type="ECO:0000256" key="11">
    <source>
        <dbReference type="ARBA" id="ARBA00023316"/>
    </source>
</evidence>
<feature type="binding site" evidence="12">
    <location>
        <position position="460"/>
    </location>
    <ligand>
        <name>meso-2,6-diaminopimelate</name>
        <dbReference type="ChEBI" id="CHEBI:57791"/>
    </ligand>
</feature>
<keyword evidence="4 12" id="KW-0436">Ligase</keyword>
<evidence type="ECO:0000313" key="17">
    <source>
        <dbReference type="EMBL" id="MDV2685331.1"/>
    </source>
</evidence>
<dbReference type="InterPro" id="IPR036615">
    <property type="entry name" value="Mur_ligase_C_dom_sf"/>
</dbReference>
<comment type="caution">
    <text evidence="17">The sequence shown here is derived from an EMBL/GenBank/DDBJ whole genome shotgun (WGS) entry which is preliminary data.</text>
</comment>
<feature type="modified residue" description="N6-carboxylysine" evidence="12">
    <location>
        <position position="218"/>
    </location>
</feature>
<sequence length="486" mass="53694">MKLQQLTDVLRTYEIKNEGNPDILQIEMDSREVQEGTLFFCIPGYTVDGHDYAHQAVKSGAVAVVAERVLPQLDVPTIIVRDIKRAMARMANLFYQDPTSSLHLIGVTGTNGKTTVTHILEQMMRDAKKKTGLIGTMYTKIGDQQLNTQNTTPESITLQKRFKEMVDAGVDTALMEVSSHALHLGRVRGCDFNVAVFTNLTPDHLNYHETMEAYMYAKGLLFAQLGNRYSNDKVAIFNCDDQATNELLNMTTVDAITYGIKNHADVMAKDIQISSKGTTFMLSAFQEEIEINMKLIGMFSVYNALAAASAALVSGIPLETVKESLESVQGVAGRFEPVDAGQDYTVIVDYAHTSDSLENVLTTVKEFAKGNISVVVGCGGDRDRTKRPVMAEIATKYADHAIFTSDNPRSEDPKQILDDMVTGLAARNFSVCLDRKDAIYQAVNQAQKNDILVIAGKGHETYQIIGSKTIHFDDREVAKQAIEERV</sequence>
<feature type="domain" description="Mur ligase C-terminal" evidence="15">
    <location>
        <begin position="333"/>
        <end position="458"/>
    </location>
</feature>
<keyword evidence="12" id="KW-0460">Magnesium</keyword>
<evidence type="ECO:0000256" key="12">
    <source>
        <dbReference type="HAMAP-Rule" id="MF_00208"/>
    </source>
</evidence>
<feature type="domain" description="Mur ligase N-terminal catalytic" evidence="14">
    <location>
        <begin position="25"/>
        <end position="95"/>
    </location>
</feature>
<comment type="subcellular location">
    <subcellularLocation>
        <location evidence="12 13">Cytoplasm</location>
    </subcellularLocation>
</comment>
<dbReference type="NCBIfam" id="NF001126">
    <property type="entry name" value="PRK00139.1-4"/>
    <property type="match status" value="1"/>
</dbReference>
<evidence type="ECO:0000256" key="10">
    <source>
        <dbReference type="ARBA" id="ARBA00023306"/>
    </source>
</evidence>